<dbReference type="Gene3D" id="3.40.50.300">
    <property type="entry name" value="P-loop containing nucleotide triphosphate hydrolases"/>
    <property type="match status" value="1"/>
</dbReference>
<dbReference type="GO" id="GO:0005634">
    <property type="term" value="C:nucleus"/>
    <property type="evidence" value="ECO:0007669"/>
    <property type="project" value="UniProtKB-SubCell"/>
</dbReference>
<evidence type="ECO:0000256" key="1">
    <source>
        <dbReference type="ARBA" id="ARBA00004123"/>
    </source>
</evidence>
<gene>
    <name evidence="4" type="primary">SMC1</name>
    <name evidence="4" type="ORF">AK812_SmicGene43278</name>
</gene>
<evidence type="ECO:0000313" key="4">
    <source>
        <dbReference type="EMBL" id="OLP76747.1"/>
    </source>
</evidence>
<feature type="compositionally biased region" description="Basic and acidic residues" evidence="2">
    <location>
        <begin position="693"/>
        <end position="702"/>
    </location>
</feature>
<proteinExistence type="predicted"/>
<dbReference type="InterPro" id="IPR003395">
    <property type="entry name" value="RecF/RecN/SMC_N"/>
</dbReference>
<feature type="region of interest" description="Disordered" evidence="2">
    <location>
        <begin position="650"/>
        <end position="767"/>
    </location>
</feature>
<dbReference type="OrthoDB" id="5575062at2759"/>
<dbReference type="PANTHER" id="PTHR18937">
    <property type="entry name" value="STRUCTURAL MAINTENANCE OF CHROMOSOMES SMC FAMILY MEMBER"/>
    <property type="match status" value="1"/>
</dbReference>
<organism evidence="4 5">
    <name type="scientific">Symbiodinium microadriaticum</name>
    <name type="common">Dinoflagellate</name>
    <name type="synonym">Zooxanthella microadriatica</name>
    <dbReference type="NCBI Taxonomy" id="2951"/>
    <lineage>
        <taxon>Eukaryota</taxon>
        <taxon>Sar</taxon>
        <taxon>Alveolata</taxon>
        <taxon>Dinophyceae</taxon>
        <taxon>Suessiales</taxon>
        <taxon>Symbiodiniaceae</taxon>
        <taxon>Symbiodinium</taxon>
    </lineage>
</organism>
<name>A0A1Q9C1F4_SYMMI</name>
<accession>A0A1Q9C1F4</accession>
<dbReference type="AlphaFoldDB" id="A0A1Q9C1F4"/>
<comment type="subcellular location">
    <subcellularLocation>
        <location evidence="1">Nucleus</location>
    </subcellularLocation>
</comment>
<evidence type="ECO:0000313" key="5">
    <source>
        <dbReference type="Proteomes" id="UP000186817"/>
    </source>
</evidence>
<sequence length="996" mass="112344">MPDFRKPPPVTYNQNYLSASSWSICIRQNCTAMTCPATYRQREGENYCMGQFCSADSEEDVAACCEKQADVRSDVLFKTEWTSVFDLLPRVEVWAQDVLHQLQVQIPADPVAAEDADLGNRLVCVAESLDSSGFYGELCISYMHYAMNTLKWQTGPYPFTVRVGPFKKFTCIVGPNGAGKSNLMDAVSFVLGVRTRHLRGDRLQVVLICGSLNFYASSFFFMKMNQIVFRSVISWTPWDKDLLDAVGTGGSSLKYRYLEPVPWPSTTEMIRTGTANTEMFTVLGSLQEDYQAVSNKDLARYGNFPAPLLFLMSEERFRRNRFEWFRRSVVSTLCEQAMEGHLRALGITGRQLISRMAAFRRRSQGRTAEEVVEFTLPQVESLASQHLHADATTVLLLLDCPVPPNDSGWILSDQVGRVGDPQRHHVEQYCLLLLRQSLVPRLQAPTAGAFIERVLVNAEGCLYRDFILLVWRLMSDGDRYRFQQWYQGRPLATPEVSTERQPETSSSSRGVYQHAWNPHHKGLAGSVQQRKQAMLARTPSKPGAKQEKRFRLQARRKKVQKVDHLIQTAEQAAGMEVAKDKTVILLALKGKAAAMLLRDFTVRKDGRRFLMAGSLPSEQSLTELREAEMRSAQQELAQFASHMKQDLSTAAPSVASLEEDAMTVDARDKRTEESLGSQEEPQPKWAKGGQRRRPADGQRTEASRGPAGSQARTAQPLQTTGAFAPGRVHRQDEAKTHWAGNGGWGRGQWNRNWSKQAPQQARNNRDADGALRDLVTAVARLSLRHEDQHAIVGLDLDFMFFLQSSKSGNSRSVTDALFKTAQDWDRQKSEEPNTLTQPMRNVLLYCLLSTLLERVEALETDAEMLQQVKKQGLVIGEAYPYLRWDHAQRKHVPAQQEPLGHKEAVELIKMALRLTAFPGVIGRFHAIRSRVEKSPAEVIPFSLQVQNRSQESQQMWICMNRLSRCSCWHLVAGSLRPGKLGRGPLAKTIERLIQEL</sequence>
<dbReference type="SUPFAM" id="SSF52540">
    <property type="entry name" value="P-loop containing nucleoside triphosphate hydrolases"/>
    <property type="match status" value="1"/>
</dbReference>
<dbReference type="Proteomes" id="UP000186817">
    <property type="component" value="Unassembled WGS sequence"/>
</dbReference>
<dbReference type="EMBL" id="LSRX01001934">
    <property type="protein sequence ID" value="OLP76747.1"/>
    <property type="molecule type" value="Genomic_DNA"/>
</dbReference>
<feature type="domain" description="RecF/RecN/SMC N-terminal" evidence="3">
    <location>
        <begin position="165"/>
        <end position="207"/>
    </location>
</feature>
<protein>
    <submittedName>
        <fullName evidence="4">Structural maintenance of chromosomes protein 1</fullName>
    </submittedName>
</protein>
<comment type="caution">
    <text evidence="4">The sequence shown here is derived from an EMBL/GenBank/DDBJ whole genome shotgun (WGS) entry which is preliminary data.</text>
</comment>
<dbReference type="InterPro" id="IPR027417">
    <property type="entry name" value="P-loop_NTPase"/>
</dbReference>
<feature type="compositionally biased region" description="Polar residues" evidence="2">
    <location>
        <begin position="710"/>
        <end position="721"/>
    </location>
</feature>
<keyword evidence="5" id="KW-1185">Reference proteome</keyword>
<reference evidence="4 5" key="1">
    <citation type="submission" date="2016-02" db="EMBL/GenBank/DDBJ databases">
        <title>Genome analysis of coral dinoflagellate symbionts highlights evolutionary adaptations to a symbiotic lifestyle.</title>
        <authorList>
            <person name="Aranda M."/>
            <person name="Li Y."/>
            <person name="Liew Y.J."/>
            <person name="Baumgarten S."/>
            <person name="Simakov O."/>
            <person name="Wilson M."/>
            <person name="Piel J."/>
            <person name="Ashoor H."/>
            <person name="Bougouffa S."/>
            <person name="Bajic V.B."/>
            <person name="Ryu T."/>
            <person name="Ravasi T."/>
            <person name="Bayer T."/>
            <person name="Micklem G."/>
            <person name="Kim H."/>
            <person name="Bhak J."/>
            <person name="Lajeunesse T.C."/>
            <person name="Voolstra C.R."/>
        </authorList>
    </citation>
    <scope>NUCLEOTIDE SEQUENCE [LARGE SCALE GENOMIC DNA]</scope>
    <source>
        <strain evidence="4 5">CCMP2467</strain>
    </source>
</reference>
<evidence type="ECO:0000256" key="2">
    <source>
        <dbReference type="SAM" id="MobiDB-lite"/>
    </source>
</evidence>
<dbReference type="Pfam" id="PF02463">
    <property type="entry name" value="SMC_N"/>
    <property type="match status" value="1"/>
</dbReference>
<evidence type="ECO:0000259" key="3">
    <source>
        <dbReference type="Pfam" id="PF02463"/>
    </source>
</evidence>